<reference evidence="7 8" key="1">
    <citation type="submission" date="2024-09" db="EMBL/GenBank/DDBJ databases">
        <authorList>
            <person name="Sun Q."/>
            <person name="Mori K."/>
        </authorList>
    </citation>
    <scope>NUCLEOTIDE SEQUENCE [LARGE SCALE GENOMIC DNA]</scope>
    <source>
        <strain evidence="7 8">CCM 3426</strain>
    </source>
</reference>
<dbReference type="Gene3D" id="1.10.3210.10">
    <property type="entry name" value="Hypothetical protein af1432"/>
    <property type="match status" value="1"/>
</dbReference>
<evidence type="ECO:0000313" key="7">
    <source>
        <dbReference type="EMBL" id="MFB9202360.1"/>
    </source>
</evidence>
<keyword evidence="8" id="KW-1185">Reference proteome</keyword>
<dbReference type="PANTHER" id="PTHR40202">
    <property type="match status" value="1"/>
</dbReference>
<comment type="cofactor">
    <cofactor evidence="1">
        <name>Fe cation</name>
        <dbReference type="ChEBI" id="CHEBI:24875"/>
    </cofactor>
</comment>
<comment type="subcellular location">
    <subcellularLocation>
        <location evidence="2">Cytoplasm</location>
    </subcellularLocation>
</comment>
<dbReference type="InterPro" id="IPR007828">
    <property type="entry name" value="Inositol_oxygenase"/>
</dbReference>
<dbReference type="PANTHER" id="PTHR40202:SF1">
    <property type="entry name" value="HD DOMAIN-CONTAINING PROTEIN"/>
    <property type="match status" value="1"/>
</dbReference>
<dbReference type="RefSeq" id="WP_268246113.1">
    <property type="nucleotide sequence ID" value="NZ_JBHMEI010000007.1"/>
</dbReference>
<comment type="caution">
    <text evidence="7">The sequence shown here is derived from an EMBL/GenBank/DDBJ whole genome shotgun (WGS) entry which is preliminary data.</text>
</comment>
<evidence type="ECO:0000256" key="6">
    <source>
        <dbReference type="ARBA" id="ARBA00023004"/>
    </source>
</evidence>
<evidence type="ECO:0000256" key="4">
    <source>
        <dbReference type="ARBA" id="ARBA00022723"/>
    </source>
</evidence>
<keyword evidence="5" id="KW-0560">Oxidoreductase</keyword>
<evidence type="ECO:0000256" key="1">
    <source>
        <dbReference type="ARBA" id="ARBA00001962"/>
    </source>
</evidence>
<keyword evidence="4" id="KW-0479">Metal-binding</keyword>
<keyword evidence="3" id="KW-0963">Cytoplasm</keyword>
<accession>A0ABV5IE94</accession>
<proteinExistence type="predicted"/>
<sequence>MDGIEKSCLAARASASEAWRMTVDELMDLLARCEDAWDTPDRTGDPVPLLDHGLQVAAVLRDRFPDDRELQVAGLVHDLGHLLAPGDEAGHAATGAAAVRGLLGDRVAALVELHVPAKRYLAAAEPDRGLSPESARTLALQGGPMSAAEAAAFAAAPHGPAAVALRRADDLGKVVGLTRPPLAELTTWRPLIEAVAGL</sequence>
<name>A0ABV5IE94_9ACTN</name>
<dbReference type="EMBL" id="JBHMEI010000007">
    <property type="protein sequence ID" value="MFB9202360.1"/>
    <property type="molecule type" value="Genomic_DNA"/>
</dbReference>
<evidence type="ECO:0000313" key="8">
    <source>
        <dbReference type="Proteomes" id="UP001589647"/>
    </source>
</evidence>
<evidence type="ECO:0000256" key="3">
    <source>
        <dbReference type="ARBA" id="ARBA00022490"/>
    </source>
</evidence>
<dbReference type="SUPFAM" id="SSF109604">
    <property type="entry name" value="HD-domain/PDEase-like"/>
    <property type="match status" value="1"/>
</dbReference>
<keyword evidence="6" id="KW-0408">Iron</keyword>
<evidence type="ECO:0000256" key="2">
    <source>
        <dbReference type="ARBA" id="ARBA00004496"/>
    </source>
</evidence>
<dbReference type="InterPro" id="IPR052567">
    <property type="entry name" value="OP_Dioxygenase"/>
</dbReference>
<gene>
    <name evidence="7" type="ORF">ACFFV7_14265</name>
</gene>
<protein>
    <submittedName>
        <fullName evidence="7">Inositol oxygenase family protein</fullName>
    </submittedName>
</protein>
<dbReference type="Proteomes" id="UP001589647">
    <property type="component" value="Unassembled WGS sequence"/>
</dbReference>
<dbReference type="Pfam" id="PF05153">
    <property type="entry name" value="MIOX"/>
    <property type="match status" value="1"/>
</dbReference>
<organism evidence="7 8">
    <name type="scientific">Nonomuraea spiralis</name>
    <dbReference type="NCBI Taxonomy" id="46182"/>
    <lineage>
        <taxon>Bacteria</taxon>
        <taxon>Bacillati</taxon>
        <taxon>Actinomycetota</taxon>
        <taxon>Actinomycetes</taxon>
        <taxon>Streptosporangiales</taxon>
        <taxon>Streptosporangiaceae</taxon>
        <taxon>Nonomuraea</taxon>
    </lineage>
</organism>
<evidence type="ECO:0000256" key="5">
    <source>
        <dbReference type="ARBA" id="ARBA00023002"/>
    </source>
</evidence>